<comment type="caution">
    <text evidence="2">The sequence shown here is derived from an EMBL/GenBank/DDBJ whole genome shotgun (WGS) entry which is preliminary data.</text>
</comment>
<evidence type="ECO:0000313" key="2">
    <source>
        <dbReference type="EMBL" id="TDG36051.1"/>
    </source>
</evidence>
<keyword evidence="2" id="KW-0223">Dioxygenase</keyword>
<dbReference type="AlphaFoldDB" id="A0A4R5MK96"/>
<gene>
    <name evidence="2" type="ORF">EZJ43_10225</name>
</gene>
<keyword evidence="2" id="KW-0560">Oxidoreductase</keyword>
<dbReference type="RefSeq" id="WP_133262614.1">
    <property type="nucleotide sequence ID" value="NZ_SJCY01000006.1"/>
</dbReference>
<protein>
    <submittedName>
        <fullName evidence="2">Extradiol dioxygenase</fullName>
    </submittedName>
</protein>
<reference evidence="2 3" key="1">
    <citation type="submission" date="2019-02" db="EMBL/GenBank/DDBJ databases">
        <title>Pedobacter sp. nov., a novel speices isolated from soil of pinguins habitat in Antarcitica.</title>
        <authorList>
            <person name="He R.-H."/>
        </authorList>
    </citation>
    <scope>NUCLEOTIDE SEQUENCE [LARGE SCALE GENOMIC DNA]</scope>
    <source>
        <strain evidence="2 3">E01020</strain>
    </source>
</reference>
<dbReference type="PANTHER" id="PTHR36503">
    <property type="entry name" value="BLR2520 PROTEIN"/>
    <property type="match status" value="1"/>
</dbReference>
<dbReference type="Proteomes" id="UP000295668">
    <property type="component" value="Unassembled WGS sequence"/>
</dbReference>
<feature type="domain" description="Glyoxalase/fosfomycin resistance/dioxygenase" evidence="1">
    <location>
        <begin position="6"/>
        <end position="126"/>
    </location>
</feature>
<dbReference type="GO" id="GO:0051213">
    <property type="term" value="F:dioxygenase activity"/>
    <property type="evidence" value="ECO:0007669"/>
    <property type="project" value="UniProtKB-KW"/>
</dbReference>
<name>A0A4R5MK96_9SPHI</name>
<keyword evidence="3" id="KW-1185">Reference proteome</keyword>
<dbReference type="InterPro" id="IPR029068">
    <property type="entry name" value="Glyas_Bleomycin-R_OHBP_Dase"/>
</dbReference>
<dbReference type="InterPro" id="IPR004360">
    <property type="entry name" value="Glyas_Fos-R_dOase_dom"/>
</dbReference>
<organism evidence="2 3">
    <name type="scientific">Pedobacter changchengzhani</name>
    <dbReference type="NCBI Taxonomy" id="2529274"/>
    <lineage>
        <taxon>Bacteria</taxon>
        <taxon>Pseudomonadati</taxon>
        <taxon>Bacteroidota</taxon>
        <taxon>Sphingobacteriia</taxon>
        <taxon>Sphingobacteriales</taxon>
        <taxon>Sphingobacteriaceae</taxon>
        <taxon>Pedobacter</taxon>
    </lineage>
</organism>
<proteinExistence type="predicted"/>
<accession>A0A4R5MK96</accession>
<sequence length="138" mass="15315">MTKSIWINLPVKNLKNSIAFFTQLGFTLNLNYGSREDSACFLIGESNFVLMLFEEALFENFISSAIADTKIGNEVLVSIDAESAEEVDEMIKKVIDAGGTVYAEPGFNGDWMYGAGFIDLDGHKWNLLFMDLTKLPLG</sequence>
<dbReference type="EMBL" id="SJCY01000006">
    <property type="protein sequence ID" value="TDG36051.1"/>
    <property type="molecule type" value="Genomic_DNA"/>
</dbReference>
<dbReference type="Gene3D" id="3.10.180.10">
    <property type="entry name" value="2,3-Dihydroxybiphenyl 1,2-Dioxygenase, domain 1"/>
    <property type="match status" value="1"/>
</dbReference>
<evidence type="ECO:0000313" key="3">
    <source>
        <dbReference type="Proteomes" id="UP000295668"/>
    </source>
</evidence>
<dbReference type="PANTHER" id="PTHR36503:SF2">
    <property type="entry name" value="BLR2408 PROTEIN"/>
    <property type="match status" value="1"/>
</dbReference>
<dbReference type="OrthoDB" id="9798430at2"/>
<evidence type="ECO:0000259" key="1">
    <source>
        <dbReference type="Pfam" id="PF00903"/>
    </source>
</evidence>
<dbReference type="Pfam" id="PF00903">
    <property type="entry name" value="Glyoxalase"/>
    <property type="match status" value="1"/>
</dbReference>
<dbReference type="SUPFAM" id="SSF54593">
    <property type="entry name" value="Glyoxalase/Bleomycin resistance protein/Dihydroxybiphenyl dioxygenase"/>
    <property type="match status" value="1"/>
</dbReference>